<dbReference type="PANTHER" id="PTHR36310:SF1">
    <property type="entry name" value="CYCLIN-DEPENDENT PROTEIN KINASE INHIBITOR SMR11"/>
    <property type="match status" value="1"/>
</dbReference>
<reference evidence="3" key="1">
    <citation type="journal article" date="2018" name="Gigascience">
        <title>Genome assembly of the Pink Ipe (Handroanthus impetiginosus, Bignoniaceae), a highly valued, ecologically keystone Neotropical timber forest tree.</title>
        <authorList>
            <person name="Silva-Junior O.B."/>
            <person name="Grattapaglia D."/>
            <person name="Novaes E."/>
            <person name="Collevatti R.G."/>
        </authorList>
    </citation>
    <scope>NUCLEOTIDE SEQUENCE [LARGE SCALE GENOMIC DNA]</scope>
    <source>
        <strain evidence="3">cv. UFG-1</strain>
    </source>
</reference>
<dbReference type="Proteomes" id="UP000231279">
    <property type="component" value="Unassembled WGS sequence"/>
</dbReference>
<feature type="region of interest" description="Disordered" evidence="1">
    <location>
        <begin position="25"/>
        <end position="51"/>
    </location>
</feature>
<dbReference type="STRING" id="429701.A0A2G9FW37"/>
<accession>A0A2G9FW37</accession>
<dbReference type="InterPro" id="IPR038971">
    <property type="entry name" value="SMR11/SMR16"/>
</dbReference>
<dbReference type="OrthoDB" id="777328at2759"/>
<proteinExistence type="predicted"/>
<protein>
    <submittedName>
        <fullName evidence="2">Uncharacterized protein</fullName>
    </submittedName>
</protein>
<comment type="caution">
    <text evidence="2">The sequence shown here is derived from an EMBL/GenBank/DDBJ whole genome shotgun (WGS) entry which is preliminary data.</text>
</comment>
<name>A0A2G9FW37_9LAMI</name>
<dbReference type="AlphaFoldDB" id="A0A2G9FW37"/>
<organism evidence="2 3">
    <name type="scientific">Handroanthus impetiginosus</name>
    <dbReference type="NCBI Taxonomy" id="429701"/>
    <lineage>
        <taxon>Eukaryota</taxon>
        <taxon>Viridiplantae</taxon>
        <taxon>Streptophyta</taxon>
        <taxon>Embryophyta</taxon>
        <taxon>Tracheophyta</taxon>
        <taxon>Spermatophyta</taxon>
        <taxon>Magnoliopsida</taxon>
        <taxon>eudicotyledons</taxon>
        <taxon>Gunneridae</taxon>
        <taxon>Pentapetalae</taxon>
        <taxon>asterids</taxon>
        <taxon>lamiids</taxon>
        <taxon>Lamiales</taxon>
        <taxon>Bignoniaceae</taxon>
        <taxon>Crescentiina</taxon>
        <taxon>Tabebuia alliance</taxon>
        <taxon>Handroanthus</taxon>
    </lineage>
</organism>
<evidence type="ECO:0000313" key="2">
    <source>
        <dbReference type="EMBL" id="PIM97272.1"/>
    </source>
</evidence>
<keyword evidence="3" id="KW-1185">Reference proteome</keyword>
<feature type="compositionally biased region" description="Polar residues" evidence="1">
    <location>
        <begin position="25"/>
        <end position="40"/>
    </location>
</feature>
<sequence length="224" mass="24380">MRPSISQKPDESCGVVEVRTAILLHQSNYQTPSEGPTTPDSNRENGELSHDLSSPLTCVSSPHNVICFNSNLSKSPTSPNGDNAHTPKESVFDPFAPGPGKFMLAPHPRKYMEGLGTNVAQKLNFMCAKSLIGDINCETSRETTSEEDNLFESVYNAILDAIVSEQTKELVTNAKTQVSDSDGFRTPNFARRLSGIAETCPGAPVKSTSKCRNIGKELCRKLEF</sequence>
<gene>
    <name evidence="2" type="ORF">CDL12_30259</name>
</gene>
<evidence type="ECO:0000256" key="1">
    <source>
        <dbReference type="SAM" id="MobiDB-lite"/>
    </source>
</evidence>
<dbReference type="EMBL" id="NKXS01010325">
    <property type="protein sequence ID" value="PIM97272.1"/>
    <property type="molecule type" value="Genomic_DNA"/>
</dbReference>
<feature type="compositionally biased region" description="Basic and acidic residues" evidence="1">
    <location>
        <begin position="41"/>
        <end position="50"/>
    </location>
</feature>
<dbReference type="PANTHER" id="PTHR36310">
    <property type="entry name" value="CYCLIN-DEPENDENT PROTEIN KINASE INHIBITOR SMR11"/>
    <property type="match status" value="1"/>
</dbReference>
<evidence type="ECO:0000313" key="3">
    <source>
        <dbReference type="Proteomes" id="UP000231279"/>
    </source>
</evidence>